<dbReference type="OrthoDB" id="4930823at2"/>
<proteinExistence type="predicted"/>
<gene>
    <name evidence="2" type="ORF">AAU01_34190</name>
</gene>
<accession>A0A4Y3NF69</accession>
<organism evidence="2 3">
    <name type="scientific">Paenarthrobacter aurescens</name>
    <name type="common">Arthrobacter aurescens</name>
    <dbReference type="NCBI Taxonomy" id="43663"/>
    <lineage>
        <taxon>Bacteria</taxon>
        <taxon>Bacillati</taxon>
        <taxon>Actinomycetota</taxon>
        <taxon>Actinomycetes</taxon>
        <taxon>Micrococcales</taxon>
        <taxon>Micrococcaceae</taxon>
        <taxon>Paenarthrobacter</taxon>
    </lineage>
</organism>
<feature type="transmembrane region" description="Helical" evidence="1">
    <location>
        <begin position="84"/>
        <end position="107"/>
    </location>
</feature>
<keyword evidence="1" id="KW-0472">Membrane</keyword>
<sequence length="301" mass="31855">MAGLRHTRSPEHLQRCAECRLALRRERQYLERLRGAAVPEASQDLAARLIQHTERLANEPGQSGFAQHYTPLPHPSPRFRGLRLMGVAAGTLVVSAGALAVSAYVIAGDTEPRVPAEASDAGTLGGAWTGSPVETMVGPAFRAGSTVSLSPGQLESLRDKGWACPELSAMGFHVVSAQAISSNGNPAVEIRLQNNGHYATIVEEHLPTDGSGPGRSTSAQLSVTQGTPWKAVYTMPSAVISYASDLPADAADDAVPEIVRAGESMSMTPAPEDHEAWYKRVLRGLQTLLRPAGLGAAPETR</sequence>
<name>A0A4Y3NF69_PAEAU</name>
<reference evidence="2 3" key="1">
    <citation type="submission" date="2019-06" db="EMBL/GenBank/DDBJ databases">
        <title>Whole genome shotgun sequence of Paenarthrobacter aurescens NBRC 12136.</title>
        <authorList>
            <person name="Hosoyama A."/>
            <person name="Uohara A."/>
            <person name="Ohji S."/>
            <person name="Ichikawa N."/>
        </authorList>
    </citation>
    <scope>NUCLEOTIDE SEQUENCE [LARGE SCALE GENOMIC DNA]</scope>
    <source>
        <strain evidence="2 3">NBRC 12136</strain>
    </source>
</reference>
<evidence type="ECO:0000313" key="3">
    <source>
        <dbReference type="Proteomes" id="UP000317715"/>
    </source>
</evidence>
<protein>
    <recommendedName>
        <fullName evidence="4">Anti-sigma factor</fullName>
    </recommendedName>
</protein>
<evidence type="ECO:0000256" key="1">
    <source>
        <dbReference type="SAM" id="Phobius"/>
    </source>
</evidence>
<comment type="caution">
    <text evidence="2">The sequence shown here is derived from an EMBL/GenBank/DDBJ whole genome shotgun (WGS) entry which is preliminary data.</text>
</comment>
<dbReference type="Proteomes" id="UP000317715">
    <property type="component" value="Unassembled WGS sequence"/>
</dbReference>
<keyword evidence="3" id="KW-1185">Reference proteome</keyword>
<keyword evidence="1" id="KW-1133">Transmembrane helix</keyword>
<dbReference type="EMBL" id="BJMD01000024">
    <property type="protein sequence ID" value="GEB20664.1"/>
    <property type="molecule type" value="Genomic_DNA"/>
</dbReference>
<keyword evidence="1" id="KW-0812">Transmembrane</keyword>
<dbReference type="AlphaFoldDB" id="A0A4Y3NF69"/>
<evidence type="ECO:0000313" key="2">
    <source>
        <dbReference type="EMBL" id="GEB20664.1"/>
    </source>
</evidence>
<evidence type="ECO:0008006" key="4">
    <source>
        <dbReference type="Google" id="ProtNLM"/>
    </source>
</evidence>